<gene>
    <name evidence="3" type="ORF">B0H15DRAFT_540027</name>
</gene>
<keyword evidence="4" id="KW-1185">Reference proteome</keyword>
<comment type="caution">
    <text evidence="3">The sequence shown here is derived from an EMBL/GenBank/DDBJ whole genome shotgun (WGS) entry which is preliminary data.</text>
</comment>
<evidence type="ECO:0000256" key="1">
    <source>
        <dbReference type="SAM" id="Phobius"/>
    </source>
</evidence>
<keyword evidence="1" id="KW-1133">Transmembrane helix</keyword>
<feature type="transmembrane region" description="Helical" evidence="1">
    <location>
        <begin position="81"/>
        <end position="102"/>
    </location>
</feature>
<feature type="domain" description="DUF6534" evidence="2">
    <location>
        <begin position="161"/>
        <end position="231"/>
    </location>
</feature>
<proteinExistence type="predicted"/>
<evidence type="ECO:0000259" key="2">
    <source>
        <dbReference type="Pfam" id="PF20152"/>
    </source>
</evidence>
<feature type="transmembrane region" description="Helical" evidence="1">
    <location>
        <begin position="152"/>
        <end position="176"/>
    </location>
</feature>
<organism evidence="3 4">
    <name type="scientific">Mycena belliarum</name>
    <dbReference type="NCBI Taxonomy" id="1033014"/>
    <lineage>
        <taxon>Eukaryota</taxon>
        <taxon>Fungi</taxon>
        <taxon>Dikarya</taxon>
        <taxon>Basidiomycota</taxon>
        <taxon>Agaricomycotina</taxon>
        <taxon>Agaricomycetes</taxon>
        <taxon>Agaricomycetidae</taxon>
        <taxon>Agaricales</taxon>
        <taxon>Marasmiineae</taxon>
        <taxon>Mycenaceae</taxon>
        <taxon>Mycena</taxon>
    </lineage>
</organism>
<keyword evidence="1" id="KW-0472">Membrane</keyword>
<feature type="transmembrane region" description="Helical" evidence="1">
    <location>
        <begin position="197"/>
        <end position="218"/>
    </location>
</feature>
<feature type="transmembrane region" description="Helical" evidence="1">
    <location>
        <begin position="46"/>
        <end position="69"/>
    </location>
</feature>
<evidence type="ECO:0000313" key="4">
    <source>
        <dbReference type="Proteomes" id="UP001222325"/>
    </source>
</evidence>
<sequence>MDSTRDLGNSIHLASSWLNIALYTLEISLCQRYLRNSSRPLVHRVAAAAMLLFDGLCTASLCVLVHLSLITIPNDPLSPRLLKPIAASIYMTYATALVEQYFMCTLYFHLTRNIFITGLLALCVLVHTAFSFASASLLLVENDILNIPAFTATTVGAITCAFTDGLIAISLCFKFWKLLALAPTQSTTRSLVQRIMMLTISSGLIVGSNTLIMMILLLKASPVFQLFFCLSRPSVLPDAAW</sequence>
<reference evidence="3" key="1">
    <citation type="submission" date="2023-03" db="EMBL/GenBank/DDBJ databases">
        <title>Massive genome expansion in bonnet fungi (Mycena s.s.) driven by repeated elements and novel gene families across ecological guilds.</title>
        <authorList>
            <consortium name="Lawrence Berkeley National Laboratory"/>
            <person name="Harder C.B."/>
            <person name="Miyauchi S."/>
            <person name="Viragh M."/>
            <person name="Kuo A."/>
            <person name="Thoen E."/>
            <person name="Andreopoulos B."/>
            <person name="Lu D."/>
            <person name="Skrede I."/>
            <person name="Drula E."/>
            <person name="Henrissat B."/>
            <person name="Morin E."/>
            <person name="Kohler A."/>
            <person name="Barry K."/>
            <person name="LaButti K."/>
            <person name="Morin E."/>
            <person name="Salamov A."/>
            <person name="Lipzen A."/>
            <person name="Mereny Z."/>
            <person name="Hegedus B."/>
            <person name="Baldrian P."/>
            <person name="Stursova M."/>
            <person name="Weitz H."/>
            <person name="Taylor A."/>
            <person name="Grigoriev I.V."/>
            <person name="Nagy L.G."/>
            <person name="Martin F."/>
            <person name="Kauserud H."/>
        </authorList>
    </citation>
    <scope>NUCLEOTIDE SEQUENCE</scope>
    <source>
        <strain evidence="3">CBHHK173m</strain>
    </source>
</reference>
<dbReference type="AlphaFoldDB" id="A0AAD6TTS3"/>
<feature type="transmembrane region" description="Helical" evidence="1">
    <location>
        <begin position="16"/>
        <end position="34"/>
    </location>
</feature>
<name>A0AAD6TTS3_9AGAR</name>
<dbReference type="InterPro" id="IPR045339">
    <property type="entry name" value="DUF6534"/>
</dbReference>
<dbReference type="Pfam" id="PF20152">
    <property type="entry name" value="DUF6534"/>
    <property type="match status" value="1"/>
</dbReference>
<dbReference type="Proteomes" id="UP001222325">
    <property type="component" value="Unassembled WGS sequence"/>
</dbReference>
<dbReference type="EMBL" id="JARJCN010000069">
    <property type="protein sequence ID" value="KAJ7077999.1"/>
    <property type="molecule type" value="Genomic_DNA"/>
</dbReference>
<keyword evidence="1" id="KW-0812">Transmembrane</keyword>
<evidence type="ECO:0000313" key="3">
    <source>
        <dbReference type="EMBL" id="KAJ7077999.1"/>
    </source>
</evidence>
<accession>A0AAD6TTS3</accession>
<protein>
    <recommendedName>
        <fullName evidence="2">DUF6534 domain-containing protein</fullName>
    </recommendedName>
</protein>
<feature type="transmembrane region" description="Helical" evidence="1">
    <location>
        <begin position="114"/>
        <end position="140"/>
    </location>
</feature>